<proteinExistence type="predicted"/>
<accession>A0A8H3WRC1</accession>
<dbReference type="OrthoDB" id="5221152at2759"/>
<dbReference type="AlphaFoldDB" id="A0A8H3WRC1"/>
<reference evidence="2 3" key="1">
    <citation type="submission" date="2019-12" db="EMBL/GenBank/DDBJ databases">
        <title>A genome sequence resource for the geographically widespread anthracnose pathogen Colletotrichum asianum.</title>
        <authorList>
            <person name="Meng Y."/>
        </authorList>
    </citation>
    <scope>NUCLEOTIDE SEQUENCE [LARGE SCALE GENOMIC DNA]</scope>
    <source>
        <strain evidence="2 3">ICMP 18580</strain>
    </source>
</reference>
<evidence type="ECO:0000256" key="1">
    <source>
        <dbReference type="SAM" id="MobiDB-lite"/>
    </source>
</evidence>
<dbReference type="EMBL" id="WOWK01000013">
    <property type="protein sequence ID" value="KAF0329163.1"/>
    <property type="molecule type" value="Genomic_DNA"/>
</dbReference>
<evidence type="ECO:0000313" key="2">
    <source>
        <dbReference type="EMBL" id="KAF0329163.1"/>
    </source>
</evidence>
<name>A0A8H3WRC1_9PEZI</name>
<protein>
    <submittedName>
        <fullName evidence="2">Uncharacterized protein</fullName>
    </submittedName>
</protein>
<feature type="region of interest" description="Disordered" evidence="1">
    <location>
        <begin position="37"/>
        <end position="68"/>
    </location>
</feature>
<keyword evidence="3" id="KW-1185">Reference proteome</keyword>
<feature type="compositionally biased region" description="Low complexity" evidence="1">
    <location>
        <begin position="47"/>
        <end position="68"/>
    </location>
</feature>
<comment type="caution">
    <text evidence="2">The sequence shown here is derived from an EMBL/GenBank/DDBJ whole genome shotgun (WGS) entry which is preliminary data.</text>
</comment>
<sequence length="68" mass="7413">MPSADAQKGQLQNVLENKGIKFQIKSGTAKYECHLLDRSTHERMKATRTNSTDTQSSTSSASTVSSSH</sequence>
<gene>
    <name evidence="2" type="ORF">GQ607_003472</name>
</gene>
<organism evidence="2 3">
    <name type="scientific">Colletotrichum asianum</name>
    <dbReference type="NCBI Taxonomy" id="702518"/>
    <lineage>
        <taxon>Eukaryota</taxon>
        <taxon>Fungi</taxon>
        <taxon>Dikarya</taxon>
        <taxon>Ascomycota</taxon>
        <taxon>Pezizomycotina</taxon>
        <taxon>Sordariomycetes</taxon>
        <taxon>Hypocreomycetidae</taxon>
        <taxon>Glomerellales</taxon>
        <taxon>Glomerellaceae</taxon>
        <taxon>Colletotrichum</taxon>
        <taxon>Colletotrichum gloeosporioides species complex</taxon>
    </lineage>
</organism>
<dbReference type="Proteomes" id="UP000434172">
    <property type="component" value="Unassembled WGS sequence"/>
</dbReference>
<evidence type="ECO:0000313" key="3">
    <source>
        <dbReference type="Proteomes" id="UP000434172"/>
    </source>
</evidence>